<dbReference type="RefSeq" id="WP_288184557.1">
    <property type="nucleotide sequence ID" value="NZ_LT608335.1"/>
</dbReference>
<dbReference type="Pfam" id="PF12822">
    <property type="entry name" value="ECF_trnsprt"/>
    <property type="match status" value="1"/>
</dbReference>
<organism evidence="2">
    <name type="scientific">uncultured Sporomusa sp</name>
    <dbReference type="NCBI Taxonomy" id="307249"/>
    <lineage>
        <taxon>Bacteria</taxon>
        <taxon>Bacillati</taxon>
        <taxon>Bacillota</taxon>
        <taxon>Negativicutes</taxon>
        <taxon>Selenomonadales</taxon>
        <taxon>Sporomusaceae</taxon>
        <taxon>Sporomusa</taxon>
        <taxon>environmental samples</taxon>
    </lineage>
</organism>
<gene>
    <name evidence="2" type="ORF">KL86SPO_40044</name>
</gene>
<name>A0A212LVR4_9FIRM</name>
<feature type="transmembrane region" description="Helical" evidence="1">
    <location>
        <begin position="29"/>
        <end position="45"/>
    </location>
</feature>
<dbReference type="EMBL" id="FMJE01000004">
    <property type="protein sequence ID" value="SCM81560.1"/>
    <property type="molecule type" value="Genomic_DNA"/>
</dbReference>
<proteinExistence type="predicted"/>
<sequence>MIARGALLLALMILLQSLRLLVPVPPFVSMFVIGSAVNACLLLAAETAGLRAGFIIACLAPVVAYFQQALPLPVFILPVAVTNIVYILLYKAGRKHHLWLAVLLASVGRMAALYFSATWIFSFISLPAGQAFFLKTAMSWPQLVTGLAGGVLCHWLYKRLPAAGKVR</sequence>
<feature type="transmembrane region" description="Helical" evidence="1">
    <location>
        <begin position="111"/>
        <end position="133"/>
    </location>
</feature>
<feature type="transmembrane region" description="Helical" evidence="1">
    <location>
        <begin position="139"/>
        <end position="157"/>
    </location>
</feature>
<keyword evidence="1" id="KW-1133">Transmembrane helix</keyword>
<evidence type="ECO:0000313" key="2">
    <source>
        <dbReference type="EMBL" id="SCM81560.1"/>
    </source>
</evidence>
<evidence type="ECO:0008006" key="3">
    <source>
        <dbReference type="Google" id="ProtNLM"/>
    </source>
</evidence>
<accession>A0A212LVR4</accession>
<reference evidence="2" key="1">
    <citation type="submission" date="2016-08" db="EMBL/GenBank/DDBJ databases">
        <authorList>
            <person name="Seilhamer J.J."/>
        </authorList>
    </citation>
    <scope>NUCLEOTIDE SEQUENCE</scope>
    <source>
        <strain evidence="2">86</strain>
    </source>
</reference>
<protein>
    <recommendedName>
        <fullName evidence="3">ECF transporter S component</fullName>
    </recommendedName>
</protein>
<feature type="transmembrane region" description="Helical" evidence="1">
    <location>
        <begin position="50"/>
        <end position="66"/>
    </location>
</feature>
<dbReference type="AlphaFoldDB" id="A0A212LVR4"/>
<dbReference type="GO" id="GO:0022857">
    <property type="term" value="F:transmembrane transporter activity"/>
    <property type="evidence" value="ECO:0007669"/>
    <property type="project" value="InterPro"/>
</dbReference>
<keyword evidence="1" id="KW-0812">Transmembrane</keyword>
<dbReference type="InterPro" id="IPR024529">
    <property type="entry name" value="ECF_trnsprt_substrate-spec"/>
</dbReference>
<keyword evidence="1" id="KW-0472">Membrane</keyword>
<feature type="transmembrane region" description="Helical" evidence="1">
    <location>
        <begin position="72"/>
        <end position="90"/>
    </location>
</feature>
<evidence type="ECO:0000256" key="1">
    <source>
        <dbReference type="SAM" id="Phobius"/>
    </source>
</evidence>